<accession>A0ABR2RC00</accession>
<name>A0ABR2RC00_9ROSI</name>
<dbReference type="Proteomes" id="UP001396334">
    <property type="component" value="Unassembled WGS sequence"/>
</dbReference>
<proteinExistence type="predicted"/>
<dbReference type="EMBL" id="JBBPBN010000024">
    <property type="protein sequence ID" value="KAK9010328.1"/>
    <property type="molecule type" value="Genomic_DNA"/>
</dbReference>
<keyword evidence="2" id="KW-1185">Reference proteome</keyword>
<evidence type="ECO:0000313" key="1">
    <source>
        <dbReference type="EMBL" id="KAK9010328.1"/>
    </source>
</evidence>
<sequence length="208" mass="23542">MFTNPCSRQVPISYSVLIATSMDLASAITPFDDSQICMGGLPGTVAFIAFPLGASGLLTVAQDGVVVKRFMSEENFTWLFKKGDSIPFLHDRWCTSNPYCTIFARQYRVSTNKRAINYVVRESFEQSLWPYYFQRELHGFEHQQLCDLKALMLPTQLLMGTNDKLARCHDVTSKLSVKLLTSLMSSLDITVTTLDKFSIWKIDVPAKF</sequence>
<organism evidence="1 2">
    <name type="scientific">Hibiscus sabdariffa</name>
    <name type="common">roselle</name>
    <dbReference type="NCBI Taxonomy" id="183260"/>
    <lineage>
        <taxon>Eukaryota</taxon>
        <taxon>Viridiplantae</taxon>
        <taxon>Streptophyta</taxon>
        <taxon>Embryophyta</taxon>
        <taxon>Tracheophyta</taxon>
        <taxon>Spermatophyta</taxon>
        <taxon>Magnoliopsida</taxon>
        <taxon>eudicotyledons</taxon>
        <taxon>Gunneridae</taxon>
        <taxon>Pentapetalae</taxon>
        <taxon>rosids</taxon>
        <taxon>malvids</taxon>
        <taxon>Malvales</taxon>
        <taxon>Malvaceae</taxon>
        <taxon>Malvoideae</taxon>
        <taxon>Hibiscus</taxon>
    </lineage>
</organism>
<reference evidence="1 2" key="1">
    <citation type="journal article" date="2024" name="G3 (Bethesda)">
        <title>Genome assembly of Hibiscus sabdariffa L. provides insights into metabolisms of medicinal natural products.</title>
        <authorList>
            <person name="Kim T."/>
        </authorList>
    </citation>
    <scope>NUCLEOTIDE SEQUENCE [LARGE SCALE GENOMIC DNA]</scope>
    <source>
        <strain evidence="1">TK-2024</strain>
        <tissue evidence="1">Old leaves</tissue>
    </source>
</reference>
<protein>
    <submittedName>
        <fullName evidence="1">Uncharacterized protein</fullName>
    </submittedName>
</protein>
<evidence type="ECO:0000313" key="2">
    <source>
        <dbReference type="Proteomes" id="UP001396334"/>
    </source>
</evidence>
<comment type="caution">
    <text evidence="1">The sequence shown here is derived from an EMBL/GenBank/DDBJ whole genome shotgun (WGS) entry which is preliminary data.</text>
</comment>
<gene>
    <name evidence="1" type="ORF">V6N11_036839</name>
</gene>